<gene>
    <name evidence="2" type="ORF">A3844_05895</name>
</gene>
<dbReference type="SFLD" id="SFLDS00003">
    <property type="entry name" value="Haloacid_Dehalogenase"/>
    <property type="match status" value="1"/>
</dbReference>
<organism evidence="2 3">
    <name type="scientific">Paenibacillus helianthi</name>
    <dbReference type="NCBI Taxonomy" id="1349432"/>
    <lineage>
        <taxon>Bacteria</taxon>
        <taxon>Bacillati</taxon>
        <taxon>Bacillota</taxon>
        <taxon>Bacilli</taxon>
        <taxon>Bacillales</taxon>
        <taxon>Paenibacillaceae</taxon>
        <taxon>Paenibacillus</taxon>
    </lineage>
</organism>
<comment type="caution">
    <text evidence="2">The sequence shown here is derived from an EMBL/GenBank/DDBJ whole genome shotgun (WGS) entry which is preliminary data.</text>
</comment>
<dbReference type="Gene3D" id="3.40.50.1000">
    <property type="entry name" value="HAD superfamily/HAD-like"/>
    <property type="match status" value="1"/>
</dbReference>
<sequence>MNPYQIISLDMFQTLVNIEGRRNHIWRPILQQDFSKERALELGQLLLRHYFEQSAAIRDAGGFYTSKEIFRSGFEKVFMEHKLSFDSLKAVDILFAEHRLSDLYEDTEPFLQKIIEAYQVCIVSDTDTLMLPDFYKDYPIKLFTSEEYRSYKNDGLNRMFSEVIAFYGVQPGEILHIGDSPSDVLGAARAGIRTCWINRTGSAWKHEVQPDVTVGNLEELSTILETGAALHAERGLEPSEF</sequence>
<reference evidence="2 3" key="1">
    <citation type="submission" date="2016-03" db="EMBL/GenBank/DDBJ databases">
        <authorList>
            <person name="Sant'Anna F.H."/>
            <person name="Ambrosini A."/>
            <person name="Souza R."/>
            <person name="Bach E."/>
            <person name="Fernandes G."/>
            <person name="Balsanelli E."/>
            <person name="Baura V.A."/>
            <person name="Souza E.M."/>
            <person name="Passaglia L."/>
        </authorList>
    </citation>
    <scope>NUCLEOTIDE SEQUENCE [LARGE SCALE GENOMIC DNA]</scope>
    <source>
        <strain evidence="2 3">P26E</strain>
    </source>
</reference>
<dbReference type="EMBL" id="LVWI01000003">
    <property type="protein sequence ID" value="OKP90555.1"/>
    <property type="molecule type" value="Genomic_DNA"/>
</dbReference>
<dbReference type="SUPFAM" id="SSF56784">
    <property type="entry name" value="HAD-like"/>
    <property type="match status" value="1"/>
</dbReference>
<dbReference type="Gene3D" id="1.20.120.1600">
    <property type="match status" value="1"/>
</dbReference>
<evidence type="ECO:0000313" key="2">
    <source>
        <dbReference type="EMBL" id="OKP90555.1"/>
    </source>
</evidence>
<name>A0ABX3ET87_9BACL</name>
<dbReference type="InterPro" id="IPR036412">
    <property type="entry name" value="HAD-like_sf"/>
</dbReference>
<accession>A0ABX3ET87</accession>
<dbReference type="InterPro" id="IPR051540">
    <property type="entry name" value="S-2-haloacid_dehalogenase"/>
</dbReference>
<dbReference type="RefSeq" id="WP_074106888.1">
    <property type="nucleotide sequence ID" value="NZ_LVWI01000003.1"/>
</dbReference>
<dbReference type="Proteomes" id="UP000186058">
    <property type="component" value="Unassembled WGS sequence"/>
</dbReference>
<dbReference type="Pfam" id="PF00702">
    <property type="entry name" value="Hydrolase"/>
    <property type="match status" value="1"/>
</dbReference>
<protein>
    <recommendedName>
        <fullName evidence="4">HAD family hydrolase</fullName>
    </recommendedName>
</protein>
<keyword evidence="1" id="KW-0378">Hydrolase</keyword>
<dbReference type="InterPro" id="IPR023214">
    <property type="entry name" value="HAD_sf"/>
</dbReference>
<keyword evidence="3" id="KW-1185">Reference proteome</keyword>
<evidence type="ECO:0000256" key="1">
    <source>
        <dbReference type="ARBA" id="ARBA00022801"/>
    </source>
</evidence>
<evidence type="ECO:0000313" key="3">
    <source>
        <dbReference type="Proteomes" id="UP000186058"/>
    </source>
</evidence>
<dbReference type="SFLD" id="SFLDG01129">
    <property type="entry name" value="C1.5:_HAD__Beta-PGM__Phosphata"/>
    <property type="match status" value="1"/>
</dbReference>
<dbReference type="PANTHER" id="PTHR43316">
    <property type="entry name" value="HYDROLASE, HALOACID DELAHOGENASE-RELATED"/>
    <property type="match status" value="1"/>
</dbReference>
<dbReference type="PANTHER" id="PTHR43316:SF3">
    <property type="entry name" value="HALOACID DEHALOGENASE, TYPE II (AFU_ORTHOLOGUE AFUA_2G07750)-RELATED"/>
    <property type="match status" value="1"/>
</dbReference>
<proteinExistence type="predicted"/>
<evidence type="ECO:0008006" key="4">
    <source>
        <dbReference type="Google" id="ProtNLM"/>
    </source>
</evidence>